<gene>
    <name evidence="1" type="ORF">METZ01_LOCUS103094</name>
</gene>
<sequence length="55" mass="6336">VPKYLAVSDGTTKFIINSVFKIRQSTNSWRRGLPMSLVFAWIQMILPTLHRCISL</sequence>
<accession>A0A381WCI4</accession>
<reference evidence="1" key="1">
    <citation type="submission" date="2018-05" db="EMBL/GenBank/DDBJ databases">
        <authorList>
            <person name="Lanie J.A."/>
            <person name="Ng W.-L."/>
            <person name="Kazmierczak K.M."/>
            <person name="Andrzejewski T.M."/>
            <person name="Davidsen T.M."/>
            <person name="Wayne K.J."/>
            <person name="Tettelin H."/>
            <person name="Glass J.I."/>
            <person name="Rusch D."/>
            <person name="Podicherti R."/>
            <person name="Tsui H.-C.T."/>
            <person name="Winkler M.E."/>
        </authorList>
    </citation>
    <scope>NUCLEOTIDE SEQUENCE</scope>
</reference>
<dbReference type="AlphaFoldDB" id="A0A381WCI4"/>
<name>A0A381WCI4_9ZZZZ</name>
<dbReference type="EMBL" id="UINC01011376">
    <property type="protein sequence ID" value="SVA50240.1"/>
    <property type="molecule type" value="Genomic_DNA"/>
</dbReference>
<protein>
    <submittedName>
        <fullName evidence="1">Uncharacterized protein</fullName>
    </submittedName>
</protein>
<feature type="non-terminal residue" evidence="1">
    <location>
        <position position="55"/>
    </location>
</feature>
<organism evidence="1">
    <name type="scientific">marine metagenome</name>
    <dbReference type="NCBI Taxonomy" id="408172"/>
    <lineage>
        <taxon>unclassified sequences</taxon>
        <taxon>metagenomes</taxon>
        <taxon>ecological metagenomes</taxon>
    </lineage>
</organism>
<proteinExistence type="predicted"/>
<evidence type="ECO:0000313" key="1">
    <source>
        <dbReference type="EMBL" id="SVA50240.1"/>
    </source>
</evidence>
<feature type="non-terminal residue" evidence="1">
    <location>
        <position position="1"/>
    </location>
</feature>